<dbReference type="Proteomes" id="UP000199705">
    <property type="component" value="Unassembled WGS sequence"/>
</dbReference>
<accession>A0A1G7XDY6</accession>
<reference evidence="2" key="1">
    <citation type="submission" date="2016-10" db="EMBL/GenBank/DDBJ databases">
        <authorList>
            <person name="Varghese N."/>
            <person name="Submissions S."/>
        </authorList>
    </citation>
    <scope>NUCLEOTIDE SEQUENCE [LARGE SCALE GENOMIC DNA]</scope>
    <source>
        <strain evidence="2">Gh-67</strain>
    </source>
</reference>
<sequence>MDLHITNISDLQAEIFRLKTLEKQQSVALKARVNSPSALFSTVLTLFPRSNDTDGVKNTSFFHPDILNLISRFVIPLTLNKTLFKHSNFLVKTLVGLVSQKASNYVNEDTVSSIWDKAKTLFAKFTKKKDDVAYKPTPYVKPVGGAVV</sequence>
<dbReference type="AlphaFoldDB" id="A0A1G7XDY6"/>
<protein>
    <submittedName>
        <fullName evidence="1">Uncharacterized protein</fullName>
    </submittedName>
</protein>
<keyword evidence="2" id="KW-1185">Reference proteome</keyword>
<evidence type="ECO:0000313" key="2">
    <source>
        <dbReference type="Proteomes" id="UP000199705"/>
    </source>
</evidence>
<dbReference type="OrthoDB" id="709278at2"/>
<organism evidence="1 2">
    <name type="scientific">Mucilaginibacter gossypii</name>
    <dbReference type="NCBI Taxonomy" id="551996"/>
    <lineage>
        <taxon>Bacteria</taxon>
        <taxon>Pseudomonadati</taxon>
        <taxon>Bacteroidota</taxon>
        <taxon>Sphingobacteriia</taxon>
        <taxon>Sphingobacteriales</taxon>
        <taxon>Sphingobacteriaceae</taxon>
        <taxon>Mucilaginibacter</taxon>
    </lineage>
</organism>
<dbReference type="STRING" id="551996.SAMN05192573_10530"/>
<proteinExistence type="predicted"/>
<dbReference type="RefSeq" id="WP_091167049.1">
    <property type="nucleotide sequence ID" value="NZ_CP071878.2"/>
</dbReference>
<evidence type="ECO:0000313" key="1">
    <source>
        <dbReference type="EMBL" id="SDG82485.1"/>
    </source>
</evidence>
<name>A0A1G7XDY6_9SPHI</name>
<dbReference type="EMBL" id="FNCG01000005">
    <property type="protein sequence ID" value="SDG82485.1"/>
    <property type="molecule type" value="Genomic_DNA"/>
</dbReference>
<gene>
    <name evidence="1" type="ORF">SAMN05192573_10530</name>
</gene>